<dbReference type="PANTHER" id="PTHR36205">
    <property type="entry name" value="CHROMOSOME 19, WHOLE GENOME SHOTGUN SEQUENCE"/>
    <property type="match status" value="1"/>
</dbReference>
<gene>
    <name evidence="2" type="ORF">BCR33DRAFT_713737</name>
</gene>
<dbReference type="PANTHER" id="PTHR36205:SF2">
    <property type="entry name" value="MAJOR FACILITATOR SUPERFAMILY TRANSPORTER"/>
    <property type="match status" value="1"/>
</dbReference>
<accession>A0A1Y2CQV7</accession>
<dbReference type="EMBL" id="MCGO01000009">
    <property type="protein sequence ID" value="ORY49402.1"/>
    <property type="molecule type" value="Genomic_DNA"/>
</dbReference>
<name>A0A1Y2CQV7_9FUNG</name>
<keyword evidence="3" id="KW-1185">Reference proteome</keyword>
<feature type="signal peptide" evidence="1">
    <location>
        <begin position="1"/>
        <end position="30"/>
    </location>
</feature>
<proteinExistence type="predicted"/>
<evidence type="ECO:0008006" key="4">
    <source>
        <dbReference type="Google" id="ProtNLM"/>
    </source>
</evidence>
<dbReference type="Proteomes" id="UP000193642">
    <property type="component" value="Unassembled WGS sequence"/>
</dbReference>
<dbReference type="AlphaFoldDB" id="A0A1Y2CQV7"/>
<dbReference type="STRING" id="329046.A0A1Y2CQV7"/>
<evidence type="ECO:0000313" key="3">
    <source>
        <dbReference type="Proteomes" id="UP000193642"/>
    </source>
</evidence>
<comment type="caution">
    <text evidence="2">The sequence shown here is derived from an EMBL/GenBank/DDBJ whole genome shotgun (WGS) entry which is preliminary data.</text>
</comment>
<evidence type="ECO:0000256" key="1">
    <source>
        <dbReference type="SAM" id="SignalP"/>
    </source>
</evidence>
<dbReference type="Pfam" id="PF11885">
    <property type="entry name" value="DUF3405"/>
    <property type="match status" value="1"/>
</dbReference>
<dbReference type="InterPro" id="IPR021822">
    <property type="entry name" value="DUF3405"/>
</dbReference>
<keyword evidence="1" id="KW-0732">Signal</keyword>
<reference evidence="2 3" key="1">
    <citation type="submission" date="2016-07" db="EMBL/GenBank/DDBJ databases">
        <title>Pervasive Adenine N6-methylation of Active Genes in Fungi.</title>
        <authorList>
            <consortium name="DOE Joint Genome Institute"/>
            <person name="Mondo S.J."/>
            <person name="Dannebaum R.O."/>
            <person name="Kuo R.C."/>
            <person name="Labutti K."/>
            <person name="Haridas S."/>
            <person name="Kuo A."/>
            <person name="Salamov A."/>
            <person name="Ahrendt S.R."/>
            <person name="Lipzen A."/>
            <person name="Sullivan W."/>
            <person name="Andreopoulos W.B."/>
            <person name="Clum A."/>
            <person name="Lindquist E."/>
            <person name="Daum C."/>
            <person name="Ramamoorthy G.K."/>
            <person name="Gryganskyi A."/>
            <person name="Culley D."/>
            <person name="Magnuson J.K."/>
            <person name="James T.Y."/>
            <person name="O'Malley M.A."/>
            <person name="Stajich J.E."/>
            <person name="Spatafora J.W."/>
            <person name="Visel A."/>
            <person name="Grigoriev I.V."/>
        </authorList>
    </citation>
    <scope>NUCLEOTIDE SEQUENCE [LARGE SCALE GENOMIC DNA]</scope>
    <source>
        <strain evidence="2 3">JEL800</strain>
    </source>
</reference>
<sequence length="340" mass="38836">MKLPRGLLRICYALILTLLLLIWLMSIGESSVNQSKCDALTNKVLDLLSVKKPMLPHTVGQYNWTFVKGSPLPSISCQTYTSQYSAFEDDSFMNEFSSLQHPVTLPPLCTVFTNGEMKKLYGDMIQGVKHSGDPQLTFVWFMKRFTKYDFFWILEDDVRYIGRWSDLFAQVRLASRSAGGKNQTTGQKPDLISFEDICEPIAEWGWYKTCEHIWKRTDQRHTMGVLWGWSKALVDAMDTHIQAKENCYYEVFPTSVAHNHNLTSLFVPHTLFNHTQMRDRRVPACPGASTKPLYPGQETVPGGFTFSADDPFGPSRRFYTDWKDGGGCFPNMLLHAVKNV</sequence>
<feature type="chain" id="PRO_5013005590" description="Nucleotide-diphospho-sugar transferase" evidence="1">
    <location>
        <begin position="31"/>
        <end position="340"/>
    </location>
</feature>
<protein>
    <recommendedName>
        <fullName evidence="4">Nucleotide-diphospho-sugar transferase</fullName>
    </recommendedName>
</protein>
<organism evidence="2 3">
    <name type="scientific">Rhizoclosmatium globosum</name>
    <dbReference type="NCBI Taxonomy" id="329046"/>
    <lineage>
        <taxon>Eukaryota</taxon>
        <taxon>Fungi</taxon>
        <taxon>Fungi incertae sedis</taxon>
        <taxon>Chytridiomycota</taxon>
        <taxon>Chytridiomycota incertae sedis</taxon>
        <taxon>Chytridiomycetes</taxon>
        <taxon>Chytridiales</taxon>
        <taxon>Chytriomycetaceae</taxon>
        <taxon>Rhizoclosmatium</taxon>
    </lineage>
</organism>
<evidence type="ECO:0000313" key="2">
    <source>
        <dbReference type="EMBL" id="ORY49402.1"/>
    </source>
</evidence>
<dbReference type="OrthoDB" id="5350757at2759"/>